<gene>
    <name evidence="2" type="ORF">XELAEV_18000447mg</name>
</gene>
<reference evidence="2" key="1">
    <citation type="submission" date="2016-05" db="EMBL/GenBank/DDBJ databases">
        <title>WGS assembly of Xenopus laevis.</title>
        <authorList>
            <person name="Session A."/>
            <person name="Uno Y."/>
            <person name="Kwon T."/>
            <person name="Chapman J."/>
            <person name="Toyoda A."/>
            <person name="Takahashi S."/>
            <person name="Fukui A."/>
            <person name="Hikosaka A."/>
            <person name="Putnam N."/>
            <person name="Stites J."/>
            <person name="Van Heeringen S."/>
            <person name="Quigley I."/>
            <person name="Heinz S."/>
            <person name="Hellsten U."/>
            <person name="Lyons J."/>
            <person name="Suzuki A."/>
            <person name="Kondo M."/>
            <person name="Ogino H."/>
            <person name="Ochi H."/>
            <person name="Bogdanovic O."/>
            <person name="Lister R."/>
            <person name="Georgiou G."/>
            <person name="Paranjpe S."/>
            <person name="Van Kruijsbergen I."/>
            <person name="Mozaffari S."/>
            <person name="Shu S."/>
            <person name="Schmutz J."/>
            <person name="Jenkins J."/>
            <person name="Grimwood J."/>
            <person name="Carlson J."/>
            <person name="Mitros T."/>
            <person name="Simakov O."/>
            <person name="Heald R."/>
            <person name="Miller K."/>
            <person name="Haudenschild C."/>
            <person name="Kuroki Y."/>
            <person name="Tanaka T."/>
            <person name="Michiue T."/>
            <person name="Watanabe M."/>
            <person name="Kinoshita T."/>
            <person name="Ohta Y."/>
            <person name="Mawaribuchi S."/>
            <person name="Suzuki Y."/>
            <person name="Haramoto Y."/>
            <person name="Yamamoto T."/>
            <person name="Takagi C."/>
            <person name="Kitzman J."/>
            <person name="Shendure J."/>
            <person name="Nakayama T."/>
            <person name="Izutsu Y."/>
            <person name="Robert J."/>
            <person name="Dichmann D."/>
            <person name="Flajnik M."/>
            <person name="Houston D."/>
            <person name="Marcotte E."/>
            <person name="Wallingford J."/>
            <person name="Ito Y."/>
            <person name="Asashima M."/>
            <person name="Ueno N."/>
            <person name="Matsuda Y."/>
            <person name="Jan Veenstra G."/>
            <person name="Fujiyama A."/>
            <person name="Harland R."/>
            <person name="Taira M."/>
            <person name="Rokhsar D.S."/>
        </authorList>
    </citation>
    <scope>NUCLEOTIDE SEQUENCE</scope>
    <source>
        <strain evidence="2">J</strain>
        <tissue evidence="2">Blood</tissue>
    </source>
</reference>
<protein>
    <submittedName>
        <fullName evidence="2">Uncharacterized protein</fullName>
    </submittedName>
</protein>
<feature type="transmembrane region" description="Helical" evidence="1">
    <location>
        <begin position="47"/>
        <end position="71"/>
    </location>
</feature>
<organism evidence="2">
    <name type="scientific">Xenopus laevis</name>
    <name type="common">African clawed frog</name>
    <dbReference type="NCBI Taxonomy" id="8355"/>
    <lineage>
        <taxon>Eukaryota</taxon>
        <taxon>Metazoa</taxon>
        <taxon>Chordata</taxon>
        <taxon>Craniata</taxon>
        <taxon>Vertebrata</taxon>
        <taxon>Euteleostomi</taxon>
        <taxon>Amphibia</taxon>
        <taxon>Batrachia</taxon>
        <taxon>Anura</taxon>
        <taxon>Pipoidea</taxon>
        <taxon>Pipidae</taxon>
        <taxon>Xenopodinae</taxon>
        <taxon>Xenopus</taxon>
        <taxon>Xenopus</taxon>
    </lineage>
</organism>
<keyword evidence="1" id="KW-0812">Transmembrane</keyword>
<dbReference type="EMBL" id="KV467337">
    <property type="protein sequence ID" value="OCT56231.1"/>
    <property type="molecule type" value="Genomic_DNA"/>
</dbReference>
<evidence type="ECO:0000256" key="1">
    <source>
        <dbReference type="SAM" id="Phobius"/>
    </source>
</evidence>
<evidence type="ECO:0000313" key="2">
    <source>
        <dbReference type="EMBL" id="OCT56231.1"/>
    </source>
</evidence>
<keyword evidence="1" id="KW-1133">Transmembrane helix</keyword>
<name>A0A974BQ87_XENLA</name>
<proteinExistence type="predicted"/>
<feature type="transmembrane region" description="Helical" evidence="1">
    <location>
        <begin position="92"/>
        <end position="116"/>
    </location>
</feature>
<dbReference type="AlphaFoldDB" id="A0A974BQ87"/>
<keyword evidence="1" id="KW-0472">Membrane</keyword>
<dbReference type="Proteomes" id="UP000694892">
    <property type="component" value="Unassembled WGS sequence"/>
</dbReference>
<accession>A0A974BQ87</accession>
<sequence length="146" mass="17261">MFGPLARESGACDPWDWWWEMNYFHLQSSIRNCRSVFLSGILVEGDWLMYFPFINLYCTYSGAPWVWLLHWHMSTFVRFRENGGKCNTYRMGLIRNILLVVPGGASVILDCSILFYQCSLQLPMIPPIRLVHYIYCIYIEIVQYII</sequence>